<feature type="domain" description="Terpene synthase metal-binding" evidence="1">
    <location>
        <begin position="40"/>
        <end position="103"/>
    </location>
</feature>
<sequence>MIILKLILCMRRWDPNGIYILPDYMMKTVFSSLLGMFSNRQFKLYSKANLSYAEWAQGDIVPTFDEYLEIGGVEVSMYVTVSCSFLGLVQTARRKSYEWLKSRRPSQ</sequence>
<accession>A0A8T2FR84</accession>
<dbReference type="SUPFAM" id="SSF48576">
    <property type="entry name" value="Terpenoid synthases"/>
    <property type="match status" value="1"/>
</dbReference>
<organism evidence="2 3">
    <name type="scientific">Arabidopsis thaliana x Arabidopsis arenosa</name>
    <dbReference type="NCBI Taxonomy" id="1240361"/>
    <lineage>
        <taxon>Eukaryota</taxon>
        <taxon>Viridiplantae</taxon>
        <taxon>Streptophyta</taxon>
        <taxon>Embryophyta</taxon>
        <taxon>Tracheophyta</taxon>
        <taxon>Spermatophyta</taxon>
        <taxon>Magnoliopsida</taxon>
        <taxon>eudicotyledons</taxon>
        <taxon>Gunneridae</taxon>
        <taxon>Pentapetalae</taxon>
        <taxon>rosids</taxon>
        <taxon>malvids</taxon>
        <taxon>Brassicales</taxon>
        <taxon>Brassicaceae</taxon>
        <taxon>Camelineae</taxon>
        <taxon>Arabidopsis</taxon>
    </lineage>
</organism>
<dbReference type="InterPro" id="IPR008949">
    <property type="entry name" value="Isoprenoid_synthase_dom_sf"/>
</dbReference>
<name>A0A8T2FR84_9BRAS</name>
<proteinExistence type="predicted"/>
<evidence type="ECO:0000313" key="3">
    <source>
        <dbReference type="Proteomes" id="UP000694240"/>
    </source>
</evidence>
<evidence type="ECO:0000313" key="2">
    <source>
        <dbReference type="EMBL" id="KAG7638795.1"/>
    </source>
</evidence>
<dbReference type="EMBL" id="JAEFBK010000002">
    <property type="protein sequence ID" value="KAG7638795.1"/>
    <property type="molecule type" value="Genomic_DNA"/>
</dbReference>
<dbReference type="Proteomes" id="UP000694240">
    <property type="component" value="Chromosome 2"/>
</dbReference>
<dbReference type="GO" id="GO:0000287">
    <property type="term" value="F:magnesium ion binding"/>
    <property type="evidence" value="ECO:0007669"/>
    <property type="project" value="InterPro"/>
</dbReference>
<dbReference type="AlphaFoldDB" id="A0A8T2FR84"/>
<protein>
    <submittedName>
        <fullName evidence="2">Terpene synthase metal-binding domain</fullName>
    </submittedName>
</protein>
<dbReference type="SMR" id="A0A8T2FR84"/>
<gene>
    <name evidence="2" type="ORF">ISN45_At02g031960</name>
</gene>
<keyword evidence="3" id="KW-1185">Reference proteome</keyword>
<dbReference type="InterPro" id="IPR005630">
    <property type="entry name" value="Terpene_synthase_metal-bd"/>
</dbReference>
<dbReference type="Gene3D" id="1.10.600.10">
    <property type="entry name" value="Farnesyl Diphosphate Synthase"/>
    <property type="match status" value="1"/>
</dbReference>
<dbReference type="Pfam" id="PF03936">
    <property type="entry name" value="Terpene_synth_C"/>
    <property type="match status" value="1"/>
</dbReference>
<comment type="caution">
    <text evidence="2">The sequence shown here is derived from an EMBL/GenBank/DDBJ whole genome shotgun (WGS) entry which is preliminary data.</text>
</comment>
<reference evidence="2 3" key="1">
    <citation type="submission" date="2020-12" db="EMBL/GenBank/DDBJ databases">
        <title>Concerted genomic and epigenomic changes stabilize Arabidopsis allopolyploids.</title>
        <authorList>
            <person name="Chen Z."/>
        </authorList>
    </citation>
    <scope>NUCLEOTIDE SEQUENCE [LARGE SCALE GENOMIC DNA]</scope>
    <source>
        <strain evidence="2">Allo738</strain>
        <tissue evidence="2">Leaf</tissue>
    </source>
</reference>
<dbReference type="GO" id="GO:0010333">
    <property type="term" value="F:terpene synthase activity"/>
    <property type="evidence" value="ECO:0007669"/>
    <property type="project" value="InterPro"/>
</dbReference>
<evidence type="ECO:0000259" key="1">
    <source>
        <dbReference type="Pfam" id="PF03936"/>
    </source>
</evidence>